<dbReference type="EMBL" id="BPQV01000002">
    <property type="protein sequence ID" value="GJE25718.1"/>
    <property type="molecule type" value="Genomic_DNA"/>
</dbReference>
<evidence type="ECO:0000256" key="9">
    <source>
        <dbReference type="ARBA" id="ARBA00022777"/>
    </source>
</evidence>
<evidence type="ECO:0000256" key="8">
    <source>
        <dbReference type="ARBA" id="ARBA00022741"/>
    </source>
</evidence>
<evidence type="ECO:0000256" key="10">
    <source>
        <dbReference type="ARBA" id="ARBA00022840"/>
    </source>
</evidence>
<organism evidence="15 16">
    <name type="scientific">Methylobacterium organophilum</name>
    <dbReference type="NCBI Taxonomy" id="410"/>
    <lineage>
        <taxon>Bacteria</taxon>
        <taxon>Pseudomonadati</taxon>
        <taxon>Pseudomonadota</taxon>
        <taxon>Alphaproteobacteria</taxon>
        <taxon>Hyphomicrobiales</taxon>
        <taxon>Methylobacteriaceae</taxon>
        <taxon>Methylobacterium</taxon>
    </lineage>
</organism>
<dbReference type="InterPro" id="IPR011009">
    <property type="entry name" value="Kinase-like_dom_sf"/>
</dbReference>
<evidence type="ECO:0000256" key="13">
    <source>
        <dbReference type="SAM" id="Phobius"/>
    </source>
</evidence>
<keyword evidence="6" id="KW-0831">Ubiquinone biosynthesis</keyword>
<dbReference type="Proteomes" id="UP001055156">
    <property type="component" value="Unassembled WGS sequence"/>
</dbReference>
<keyword evidence="8" id="KW-0547">Nucleotide-binding</keyword>
<evidence type="ECO:0000256" key="5">
    <source>
        <dbReference type="ARBA" id="ARBA00022679"/>
    </source>
</evidence>
<keyword evidence="5" id="KW-0808">Transferase</keyword>
<dbReference type="Pfam" id="PF03109">
    <property type="entry name" value="ABC1"/>
    <property type="match status" value="1"/>
</dbReference>
<keyword evidence="12 13" id="KW-0472">Membrane</keyword>
<evidence type="ECO:0000256" key="4">
    <source>
        <dbReference type="ARBA" id="ARBA00022519"/>
    </source>
</evidence>
<evidence type="ECO:0000259" key="14">
    <source>
        <dbReference type="PROSITE" id="PS50011"/>
    </source>
</evidence>
<evidence type="ECO:0000256" key="12">
    <source>
        <dbReference type="ARBA" id="ARBA00023136"/>
    </source>
</evidence>
<keyword evidence="7 13" id="KW-0812">Transmembrane</keyword>
<reference evidence="15" key="2">
    <citation type="submission" date="2021-08" db="EMBL/GenBank/DDBJ databases">
        <authorList>
            <person name="Tani A."/>
            <person name="Ola A."/>
            <person name="Ogura Y."/>
            <person name="Katsura K."/>
            <person name="Hayashi T."/>
        </authorList>
    </citation>
    <scope>NUCLEOTIDE SEQUENCE</scope>
    <source>
        <strain evidence="15">NBRC 15689</strain>
    </source>
</reference>
<dbReference type="InterPro" id="IPR000719">
    <property type="entry name" value="Prot_kinase_dom"/>
</dbReference>
<keyword evidence="4" id="KW-0997">Cell inner membrane</keyword>
<dbReference type="InterPro" id="IPR010232">
    <property type="entry name" value="UbiB"/>
</dbReference>
<keyword evidence="16" id="KW-1185">Reference proteome</keyword>
<evidence type="ECO:0000256" key="1">
    <source>
        <dbReference type="ARBA" id="ARBA00005020"/>
    </source>
</evidence>
<keyword evidence="9" id="KW-0418">Kinase</keyword>
<evidence type="ECO:0000256" key="2">
    <source>
        <dbReference type="ARBA" id="ARBA00009670"/>
    </source>
</evidence>
<dbReference type="InterPro" id="IPR004147">
    <property type="entry name" value="ABC1_dom"/>
</dbReference>
<evidence type="ECO:0000256" key="6">
    <source>
        <dbReference type="ARBA" id="ARBA00022688"/>
    </source>
</evidence>
<dbReference type="NCBIfam" id="TIGR01982">
    <property type="entry name" value="UbiB"/>
    <property type="match status" value="1"/>
</dbReference>
<accession>A0ABQ4T3C0</accession>
<dbReference type="PANTHER" id="PTHR10566:SF113">
    <property type="entry name" value="PROTEIN ACTIVITY OF BC1 COMPLEX KINASE 7, CHLOROPLASTIC"/>
    <property type="match status" value="1"/>
</dbReference>
<keyword evidence="11 13" id="KW-1133">Transmembrane helix</keyword>
<dbReference type="PROSITE" id="PS50011">
    <property type="entry name" value="PROTEIN_KINASE_DOM"/>
    <property type="match status" value="1"/>
</dbReference>
<dbReference type="InterPro" id="IPR045308">
    <property type="entry name" value="UbiB_bact"/>
</dbReference>
<feature type="domain" description="Protein kinase" evidence="14">
    <location>
        <begin position="131"/>
        <end position="507"/>
    </location>
</feature>
<reference evidence="15" key="1">
    <citation type="journal article" date="2021" name="Front. Microbiol.">
        <title>Comprehensive Comparative Genomics and Phenotyping of Methylobacterium Species.</title>
        <authorList>
            <person name="Alessa O."/>
            <person name="Ogura Y."/>
            <person name="Fujitani Y."/>
            <person name="Takami H."/>
            <person name="Hayashi T."/>
            <person name="Sahin N."/>
            <person name="Tani A."/>
        </authorList>
    </citation>
    <scope>NUCLEOTIDE SEQUENCE</scope>
    <source>
        <strain evidence="15">NBRC 15689</strain>
    </source>
</reference>
<keyword evidence="10" id="KW-0067">ATP-binding</keyword>
<keyword evidence="3" id="KW-1003">Cell membrane</keyword>
<evidence type="ECO:0000256" key="3">
    <source>
        <dbReference type="ARBA" id="ARBA00022475"/>
    </source>
</evidence>
<comment type="pathway">
    <text evidence="1">Cofactor biosynthesis; ubiquinone biosynthesis [regulation].</text>
</comment>
<comment type="similarity">
    <text evidence="2">Belongs to the protein kinase superfamily. ADCK protein kinase family.</text>
</comment>
<proteinExistence type="inferred from homology"/>
<evidence type="ECO:0000256" key="7">
    <source>
        <dbReference type="ARBA" id="ARBA00022692"/>
    </source>
</evidence>
<sequence>MHAGAVLLGGLFHLARGVHVGFVLAREGGLALIDPGSLPPHLRLALKVGRSLERKGVGDQPGASPLERAMTRLGPSYVKFGQFLATRPDIVGMAAARDLERLQDRVPPFPQEEAVRVVERDLGRPLRESFVEFSLPVAAASIAQVHKAQILDADGTLRNVAVKVMRPGIRVQFQRELQAMRFMARIVHALLPDAERLRPREVVEILARSVMMEMDFRLEAAAMSELAENTKEDTDFRVPRPEWERTARDVLTSEWIDGIRLNDRETLLASGLDVRALGRTVIQSFLRQAIRDGFFHADMHPGNLFADKEGRLVAVDFGIMGRLGLNERRFLAEILLGFILRDYKRVAQVHFEAGYVPRHHSVEDFAQAIRAIGEPIHQRRADEISMAKVLTLLFDVTALFDMSTRTELVMLQKTMVVVEGVARSLDPQLDMWTGAEPVVRSWIARNMGPIGRLESAGRAALTLSDVLTDIPDIAQRLRRIMIRLDEEGSRDVKAMERIAKLERRRAIWSTVALWAIAVGALVMAFR</sequence>
<dbReference type="CDD" id="cd13972">
    <property type="entry name" value="UbiB"/>
    <property type="match status" value="1"/>
</dbReference>
<gene>
    <name evidence="15" type="primary">ubiB_1</name>
    <name evidence="15" type="ORF">LKMONMHP_0557</name>
</gene>
<protein>
    <recommendedName>
        <fullName evidence="14">Protein kinase domain-containing protein</fullName>
    </recommendedName>
</protein>
<dbReference type="InterPro" id="IPR050154">
    <property type="entry name" value="UbiB_kinase"/>
</dbReference>
<comment type="caution">
    <text evidence="15">The sequence shown here is derived from an EMBL/GenBank/DDBJ whole genome shotgun (WGS) entry which is preliminary data.</text>
</comment>
<name>A0ABQ4T3C0_METOR</name>
<evidence type="ECO:0000256" key="11">
    <source>
        <dbReference type="ARBA" id="ARBA00022989"/>
    </source>
</evidence>
<dbReference type="PANTHER" id="PTHR10566">
    <property type="entry name" value="CHAPERONE-ACTIVITY OF BC1 COMPLEX CABC1 -RELATED"/>
    <property type="match status" value="1"/>
</dbReference>
<evidence type="ECO:0000313" key="16">
    <source>
        <dbReference type="Proteomes" id="UP001055156"/>
    </source>
</evidence>
<dbReference type="SUPFAM" id="SSF56112">
    <property type="entry name" value="Protein kinase-like (PK-like)"/>
    <property type="match status" value="2"/>
</dbReference>
<feature type="transmembrane region" description="Helical" evidence="13">
    <location>
        <begin position="506"/>
        <end position="525"/>
    </location>
</feature>
<evidence type="ECO:0000313" key="15">
    <source>
        <dbReference type="EMBL" id="GJE25718.1"/>
    </source>
</evidence>